<accession>A0ABN2XCZ1</accession>
<dbReference type="Pfam" id="PF20060">
    <property type="entry name" value="DUF6459"/>
    <property type="match status" value="1"/>
</dbReference>
<evidence type="ECO:0000313" key="3">
    <source>
        <dbReference type="Proteomes" id="UP001500166"/>
    </source>
</evidence>
<organism evidence="2 3">
    <name type="scientific">Kocuria atrinae</name>
    <dbReference type="NCBI Taxonomy" id="592377"/>
    <lineage>
        <taxon>Bacteria</taxon>
        <taxon>Bacillati</taxon>
        <taxon>Actinomycetota</taxon>
        <taxon>Actinomycetes</taxon>
        <taxon>Micrococcales</taxon>
        <taxon>Micrococcaceae</taxon>
        <taxon>Kocuria</taxon>
    </lineage>
</organism>
<gene>
    <name evidence="2" type="ORF">GCM10009824_01330</name>
</gene>
<protein>
    <recommendedName>
        <fullName evidence="4">3-hydroxyacyl-CoA dehydrogenase</fullName>
    </recommendedName>
</protein>
<dbReference type="Proteomes" id="UP001500166">
    <property type="component" value="Unassembled WGS sequence"/>
</dbReference>
<name>A0ABN2XCZ1_9MICC</name>
<reference evidence="2 3" key="1">
    <citation type="journal article" date="2019" name="Int. J. Syst. Evol. Microbiol.">
        <title>The Global Catalogue of Microorganisms (GCM) 10K type strain sequencing project: providing services to taxonomists for standard genome sequencing and annotation.</title>
        <authorList>
            <consortium name="The Broad Institute Genomics Platform"/>
            <consortium name="The Broad Institute Genome Sequencing Center for Infectious Disease"/>
            <person name="Wu L."/>
            <person name="Ma J."/>
        </authorList>
    </citation>
    <scope>NUCLEOTIDE SEQUENCE [LARGE SCALE GENOMIC DNA]</scope>
    <source>
        <strain evidence="2 3">JCM 15914</strain>
    </source>
</reference>
<dbReference type="InterPro" id="IPR045596">
    <property type="entry name" value="DUF6459"/>
</dbReference>
<sequence length="149" mass="16790">MSVATSVSAPQPPSGGYTWRADRSRAGLTHKNDLERVTAMARSIAQAAVEILGGTRPATQLARWTTTDVVERFEQRAAMLRLVQEQYRDRASLFEVHKAPRVRRVRVCSPAPECYEAAVIIEESVRARAVALRIERINRQWRVVHLEVG</sequence>
<comment type="caution">
    <text evidence="2">The sequence shown here is derived from an EMBL/GenBank/DDBJ whole genome shotgun (WGS) entry which is preliminary data.</text>
</comment>
<feature type="region of interest" description="Disordered" evidence="1">
    <location>
        <begin position="1"/>
        <end position="23"/>
    </location>
</feature>
<proteinExistence type="predicted"/>
<dbReference type="RefSeq" id="WP_344223155.1">
    <property type="nucleotide sequence ID" value="NZ_BAAAQA010000002.1"/>
</dbReference>
<dbReference type="EMBL" id="BAAAQA010000002">
    <property type="protein sequence ID" value="GAA2108252.1"/>
    <property type="molecule type" value="Genomic_DNA"/>
</dbReference>
<keyword evidence="3" id="KW-1185">Reference proteome</keyword>
<evidence type="ECO:0000313" key="2">
    <source>
        <dbReference type="EMBL" id="GAA2108252.1"/>
    </source>
</evidence>
<evidence type="ECO:0008006" key="4">
    <source>
        <dbReference type="Google" id="ProtNLM"/>
    </source>
</evidence>
<evidence type="ECO:0000256" key="1">
    <source>
        <dbReference type="SAM" id="MobiDB-lite"/>
    </source>
</evidence>